<reference evidence="1" key="1">
    <citation type="submission" date="2022-08" db="EMBL/GenBank/DDBJ databases">
        <title>Genome Sequence of Fusarium decemcellulare.</title>
        <authorList>
            <person name="Buettner E."/>
        </authorList>
    </citation>
    <scope>NUCLEOTIDE SEQUENCE</scope>
    <source>
        <strain evidence="1">Babe19</strain>
    </source>
</reference>
<evidence type="ECO:0000313" key="2">
    <source>
        <dbReference type="Proteomes" id="UP001148629"/>
    </source>
</evidence>
<protein>
    <submittedName>
        <fullName evidence="1">Uncharacterized protein</fullName>
    </submittedName>
</protein>
<proteinExistence type="predicted"/>
<name>A0ACC1RW87_9HYPO</name>
<dbReference type="Proteomes" id="UP001148629">
    <property type="component" value="Unassembled WGS sequence"/>
</dbReference>
<organism evidence="1 2">
    <name type="scientific">Fusarium decemcellulare</name>
    <dbReference type="NCBI Taxonomy" id="57161"/>
    <lineage>
        <taxon>Eukaryota</taxon>
        <taxon>Fungi</taxon>
        <taxon>Dikarya</taxon>
        <taxon>Ascomycota</taxon>
        <taxon>Pezizomycotina</taxon>
        <taxon>Sordariomycetes</taxon>
        <taxon>Hypocreomycetidae</taxon>
        <taxon>Hypocreales</taxon>
        <taxon>Nectriaceae</taxon>
        <taxon>Fusarium</taxon>
        <taxon>Fusarium decemcellulare species complex</taxon>
    </lineage>
</organism>
<evidence type="ECO:0000313" key="1">
    <source>
        <dbReference type="EMBL" id="KAJ3527058.1"/>
    </source>
</evidence>
<dbReference type="EMBL" id="JANRMS010001621">
    <property type="protein sequence ID" value="KAJ3527058.1"/>
    <property type="molecule type" value="Genomic_DNA"/>
</dbReference>
<sequence>MALTTAISIEYTEVVDDTPSHTAISINFPLSYYLESLPDQERASSLPPEFEEQRVIEQTSLMHYKFLDGLREAIQDDQDIARPLLAGSSALIQPLLEEEKTADIARLVSGTGHRLTLSLVEAVKSGKENMTKRLVSTILGLLEHYDLSLTQGDNAKNLKLILDLARTNENDKIVRHVYDFMTLAIDMLWDRGARAAGVEDGIIDFTHFGLGWLCLHFPRDTASRTPYLVISHVKELSEMIVRSTAVQRVEAFAFNADEQLCEWIDDIAMGQDWTLSRLLKTMLTLIRFLLESHLASKYRVRFIKLATTASRRFLESFIVIICKRSSSERILRQYIASLYWLMQTPETVDARDTLVKTATTLGLNLSFKCLVPWNSNEVTQVMLPAHPALIGVLASVSKEDQAMRMFDRLLLASLMGMDATDKGMELLCFLDMRELFTDLWHGGHGAVVEKLLQVRRHRLEPFICMRAGVSSAVGMEVLVNANSDSSAIHQSLLEEGAADAVVRAALGTDFTVESFSKQSLVPSFY</sequence>
<keyword evidence="2" id="KW-1185">Reference proteome</keyword>
<comment type="caution">
    <text evidence="1">The sequence shown here is derived from an EMBL/GenBank/DDBJ whole genome shotgun (WGS) entry which is preliminary data.</text>
</comment>
<gene>
    <name evidence="1" type="ORF">NM208_g10897</name>
</gene>
<accession>A0ACC1RW87</accession>